<reference evidence="2" key="1">
    <citation type="submission" date="2022-11" db="UniProtKB">
        <authorList>
            <consortium name="WormBaseParasite"/>
        </authorList>
    </citation>
    <scope>IDENTIFICATION</scope>
</reference>
<name>A0A914P8V9_9BILA</name>
<organism evidence="1 2">
    <name type="scientific">Panagrolaimus davidi</name>
    <dbReference type="NCBI Taxonomy" id="227884"/>
    <lineage>
        <taxon>Eukaryota</taxon>
        <taxon>Metazoa</taxon>
        <taxon>Ecdysozoa</taxon>
        <taxon>Nematoda</taxon>
        <taxon>Chromadorea</taxon>
        <taxon>Rhabditida</taxon>
        <taxon>Tylenchina</taxon>
        <taxon>Panagrolaimomorpha</taxon>
        <taxon>Panagrolaimoidea</taxon>
        <taxon>Panagrolaimidae</taxon>
        <taxon>Panagrolaimus</taxon>
    </lineage>
</organism>
<keyword evidence="1" id="KW-1185">Reference proteome</keyword>
<dbReference type="Proteomes" id="UP000887578">
    <property type="component" value="Unplaced"/>
</dbReference>
<dbReference type="WBParaSite" id="PDA_v2.g11145.t1">
    <property type="protein sequence ID" value="PDA_v2.g11145.t1"/>
    <property type="gene ID" value="PDA_v2.g11145"/>
</dbReference>
<evidence type="ECO:0000313" key="2">
    <source>
        <dbReference type="WBParaSite" id="PDA_v2.g11145.t1"/>
    </source>
</evidence>
<accession>A0A914P8V9</accession>
<dbReference type="AlphaFoldDB" id="A0A914P8V9"/>
<proteinExistence type="predicted"/>
<protein>
    <submittedName>
        <fullName evidence="2">Uncharacterized protein</fullName>
    </submittedName>
</protein>
<evidence type="ECO:0000313" key="1">
    <source>
        <dbReference type="Proteomes" id="UP000887578"/>
    </source>
</evidence>
<sequence>MDQKIFTWAENQAREKAADYESLNLENQQKLIKAEMSEFLPKFKFNFRSEDFMNDFVAPRSYIFDDWDGFYDAAINDFDFIETENIQFYVKYPVNELIEHIESFQNVNGAYYMNPSWERWIPHLKFLDDLKYLEEQTQYCLGFHCHSRIAIIDTKIFEYNQIYMDVYKSVCYLEGKNFPTFEKEETDFYIQIL</sequence>